<organism evidence="1">
    <name type="scientific">marine sediment metagenome</name>
    <dbReference type="NCBI Taxonomy" id="412755"/>
    <lineage>
        <taxon>unclassified sequences</taxon>
        <taxon>metagenomes</taxon>
        <taxon>ecological metagenomes</taxon>
    </lineage>
</organism>
<dbReference type="EMBL" id="LAZR01002447">
    <property type="protein sequence ID" value="KKN29933.1"/>
    <property type="molecule type" value="Genomic_DNA"/>
</dbReference>
<protein>
    <submittedName>
        <fullName evidence="1">Uncharacterized protein</fullName>
    </submittedName>
</protein>
<sequence>MKRKSIPFTIFEISLDPKIQEKLKEAQEEFYPRRDNGNLTPAIIKKESKILKEIIKQIIPVLKFLDVLRDLDNSSRIFLNYILRSYHGASKEYFIKGNKEDFLNLLNNSKVISQET</sequence>
<reference evidence="1" key="1">
    <citation type="journal article" date="2015" name="Nature">
        <title>Complex archaea that bridge the gap between prokaryotes and eukaryotes.</title>
        <authorList>
            <person name="Spang A."/>
            <person name="Saw J.H."/>
            <person name="Jorgensen S.L."/>
            <person name="Zaremba-Niedzwiedzka K."/>
            <person name="Martijn J."/>
            <person name="Lind A.E."/>
            <person name="van Eijk R."/>
            <person name="Schleper C."/>
            <person name="Guy L."/>
            <person name="Ettema T.J."/>
        </authorList>
    </citation>
    <scope>NUCLEOTIDE SEQUENCE</scope>
</reference>
<gene>
    <name evidence="1" type="ORF">LCGC14_0839100</name>
</gene>
<comment type="caution">
    <text evidence="1">The sequence shown here is derived from an EMBL/GenBank/DDBJ whole genome shotgun (WGS) entry which is preliminary data.</text>
</comment>
<name>A0A0F9SL07_9ZZZZ</name>
<proteinExistence type="predicted"/>
<evidence type="ECO:0000313" key="1">
    <source>
        <dbReference type="EMBL" id="KKN29933.1"/>
    </source>
</evidence>
<accession>A0A0F9SL07</accession>
<dbReference type="AlphaFoldDB" id="A0A0F9SL07"/>